<evidence type="ECO:0000313" key="10">
    <source>
        <dbReference type="EMBL" id="SEP57687.1"/>
    </source>
</evidence>
<dbReference type="RefSeq" id="WP_090164855.1">
    <property type="nucleotide sequence ID" value="NZ_FOFB01000001.1"/>
</dbReference>
<dbReference type="GO" id="GO:0009055">
    <property type="term" value="F:electron transfer activity"/>
    <property type="evidence" value="ECO:0007669"/>
    <property type="project" value="InterPro"/>
</dbReference>
<comment type="subcellular location">
    <subcellularLocation>
        <location evidence="1">Cell envelope</location>
    </subcellularLocation>
</comment>
<keyword evidence="11" id="KW-1185">Reference proteome</keyword>
<dbReference type="GO" id="GO:0030313">
    <property type="term" value="C:cell envelope"/>
    <property type="evidence" value="ECO:0007669"/>
    <property type="project" value="UniProtKB-SubCell"/>
</dbReference>
<dbReference type="SUPFAM" id="SSF46626">
    <property type="entry name" value="Cytochrome c"/>
    <property type="match status" value="2"/>
</dbReference>
<feature type="domain" description="Cytochrome c" evidence="9">
    <location>
        <begin position="269"/>
        <end position="396"/>
    </location>
</feature>
<dbReference type="InterPro" id="IPR009056">
    <property type="entry name" value="Cyt_c-like_dom"/>
</dbReference>
<evidence type="ECO:0000256" key="8">
    <source>
        <dbReference type="SAM" id="SignalP"/>
    </source>
</evidence>
<evidence type="ECO:0000313" key="11">
    <source>
        <dbReference type="Proteomes" id="UP000199021"/>
    </source>
</evidence>
<accession>A0A1H8Z083</accession>
<evidence type="ECO:0000256" key="4">
    <source>
        <dbReference type="ARBA" id="ARBA00022729"/>
    </source>
</evidence>
<sequence>MRSLLPLLALTLSLFTLTGCLEEKVTTETPAGNGFSSPQEMSFNGQEFGKLNETLNIAQTIQIPSTSVPDHIGRRSGINHITQSASDTRKALLGRVLFYDTQLSATGETSCATCHEQDKAFADGKAFSDGINGAVTKRNSIALGSVPTFAPSISGYGRSGDSESVAVEGRVKFFWDERAATVKEQSEATIQDEIEMGRELHELSADLRNQEMYKILTMKAFGTTDLTPDRITLALEKFTSSISSMNTRFDELVDAENSHRVESSGLFSELEIEGRELFNANCASCHSSNLTEPIFPVANNGLDMNYEDKGVGSISGEVWQNGLFKVPFLRNVALTGPYMHDGRFETLREVIDHYSEGIQDHRNLHPLLRGTNNRAIRMNFTEAQKDALVAFLEMTTDNEVLQAERFSNPFRE</sequence>
<organism evidence="10 11">
    <name type="scientific">Neolewinella agarilytica</name>
    <dbReference type="NCBI Taxonomy" id="478744"/>
    <lineage>
        <taxon>Bacteria</taxon>
        <taxon>Pseudomonadati</taxon>
        <taxon>Bacteroidota</taxon>
        <taxon>Saprospiria</taxon>
        <taxon>Saprospirales</taxon>
        <taxon>Lewinellaceae</taxon>
        <taxon>Neolewinella</taxon>
    </lineage>
</organism>
<keyword evidence="2 7" id="KW-0349">Heme</keyword>
<evidence type="ECO:0000256" key="2">
    <source>
        <dbReference type="ARBA" id="ARBA00022617"/>
    </source>
</evidence>
<proteinExistence type="predicted"/>
<gene>
    <name evidence="10" type="ORF">SAMN05444359_101108</name>
</gene>
<dbReference type="PROSITE" id="PS51007">
    <property type="entry name" value="CYTC"/>
    <property type="match status" value="2"/>
</dbReference>
<name>A0A1H8Z083_9BACT</name>
<feature type="chain" id="PRO_5011446155" evidence="8">
    <location>
        <begin position="19"/>
        <end position="412"/>
    </location>
</feature>
<protein>
    <submittedName>
        <fullName evidence="10">Cytochrome c peroxidase</fullName>
    </submittedName>
</protein>
<keyword evidence="6 7" id="KW-0408">Iron</keyword>
<dbReference type="EMBL" id="FOFB01000001">
    <property type="protein sequence ID" value="SEP57687.1"/>
    <property type="molecule type" value="Genomic_DNA"/>
</dbReference>
<dbReference type="InterPro" id="IPR004852">
    <property type="entry name" value="Di-haem_cyt_c_peroxidsae"/>
</dbReference>
<feature type="domain" description="Cytochrome c" evidence="9">
    <location>
        <begin position="89"/>
        <end position="242"/>
    </location>
</feature>
<evidence type="ECO:0000259" key="9">
    <source>
        <dbReference type="PROSITE" id="PS51007"/>
    </source>
</evidence>
<dbReference type="GO" id="GO:0004130">
    <property type="term" value="F:cytochrome-c peroxidase activity"/>
    <property type="evidence" value="ECO:0007669"/>
    <property type="project" value="TreeGrafter"/>
</dbReference>
<keyword evidence="10" id="KW-0575">Peroxidase</keyword>
<dbReference type="InParanoid" id="A0A1H8Z083"/>
<evidence type="ECO:0000256" key="5">
    <source>
        <dbReference type="ARBA" id="ARBA00023002"/>
    </source>
</evidence>
<dbReference type="STRING" id="478744.SAMN05444359_101108"/>
<evidence type="ECO:0000256" key="3">
    <source>
        <dbReference type="ARBA" id="ARBA00022723"/>
    </source>
</evidence>
<dbReference type="PROSITE" id="PS51257">
    <property type="entry name" value="PROKAR_LIPOPROTEIN"/>
    <property type="match status" value="1"/>
</dbReference>
<dbReference type="Gene3D" id="1.10.760.10">
    <property type="entry name" value="Cytochrome c-like domain"/>
    <property type="match status" value="2"/>
</dbReference>
<feature type="signal peptide" evidence="8">
    <location>
        <begin position="1"/>
        <end position="18"/>
    </location>
</feature>
<dbReference type="Pfam" id="PF03150">
    <property type="entry name" value="CCP_MauG"/>
    <property type="match status" value="1"/>
</dbReference>
<dbReference type="Proteomes" id="UP000199021">
    <property type="component" value="Unassembled WGS sequence"/>
</dbReference>
<dbReference type="PANTHER" id="PTHR30600">
    <property type="entry name" value="CYTOCHROME C PEROXIDASE-RELATED"/>
    <property type="match status" value="1"/>
</dbReference>
<keyword evidence="5" id="KW-0560">Oxidoreductase</keyword>
<dbReference type="OrthoDB" id="9805202at2"/>
<dbReference type="GO" id="GO:0046872">
    <property type="term" value="F:metal ion binding"/>
    <property type="evidence" value="ECO:0007669"/>
    <property type="project" value="UniProtKB-KW"/>
</dbReference>
<dbReference type="Pfam" id="PF00034">
    <property type="entry name" value="Cytochrom_C"/>
    <property type="match status" value="1"/>
</dbReference>
<dbReference type="PANTHER" id="PTHR30600:SF10">
    <property type="entry name" value="BLL6722 PROTEIN"/>
    <property type="match status" value="1"/>
</dbReference>
<evidence type="ECO:0000256" key="7">
    <source>
        <dbReference type="PROSITE-ProRule" id="PRU00433"/>
    </source>
</evidence>
<evidence type="ECO:0000256" key="1">
    <source>
        <dbReference type="ARBA" id="ARBA00004196"/>
    </source>
</evidence>
<keyword evidence="4 8" id="KW-0732">Signal</keyword>
<dbReference type="InterPro" id="IPR051395">
    <property type="entry name" value="Cytochrome_c_Peroxidase/MauG"/>
</dbReference>
<reference evidence="11" key="1">
    <citation type="submission" date="2016-10" db="EMBL/GenBank/DDBJ databases">
        <authorList>
            <person name="Varghese N."/>
            <person name="Submissions S."/>
        </authorList>
    </citation>
    <scope>NUCLEOTIDE SEQUENCE [LARGE SCALE GENOMIC DNA]</scope>
    <source>
        <strain evidence="11">DSM 24740</strain>
    </source>
</reference>
<evidence type="ECO:0000256" key="6">
    <source>
        <dbReference type="ARBA" id="ARBA00023004"/>
    </source>
</evidence>
<dbReference type="InterPro" id="IPR036909">
    <property type="entry name" value="Cyt_c-like_dom_sf"/>
</dbReference>
<dbReference type="GO" id="GO:0020037">
    <property type="term" value="F:heme binding"/>
    <property type="evidence" value="ECO:0007669"/>
    <property type="project" value="InterPro"/>
</dbReference>
<keyword evidence="3 7" id="KW-0479">Metal-binding</keyword>
<dbReference type="AlphaFoldDB" id="A0A1H8Z083"/>